<keyword evidence="2" id="KW-0274">FAD</keyword>
<dbReference type="Pfam" id="PF00732">
    <property type="entry name" value="GMC_oxred_N"/>
    <property type="match status" value="1"/>
</dbReference>
<dbReference type="PANTHER" id="PTHR11552">
    <property type="entry name" value="GLUCOSE-METHANOL-CHOLINE GMC OXIDOREDUCTASE"/>
    <property type="match status" value="1"/>
</dbReference>
<feature type="binding site" evidence="2">
    <location>
        <position position="97"/>
    </location>
    <ligand>
        <name>FAD</name>
        <dbReference type="ChEBI" id="CHEBI:57692"/>
    </ligand>
</feature>
<dbReference type="GO" id="GO:0016614">
    <property type="term" value="F:oxidoreductase activity, acting on CH-OH group of donors"/>
    <property type="evidence" value="ECO:0007669"/>
    <property type="project" value="InterPro"/>
</dbReference>
<dbReference type="Pfam" id="PF05199">
    <property type="entry name" value="GMC_oxred_C"/>
    <property type="match status" value="1"/>
</dbReference>
<comment type="cofactor">
    <cofactor evidence="2">
        <name>FAD</name>
        <dbReference type="ChEBI" id="CHEBI:57692"/>
    </cofactor>
</comment>
<gene>
    <name evidence="4" type="ORF">B0T18DRAFT_422951</name>
</gene>
<dbReference type="InterPro" id="IPR012132">
    <property type="entry name" value="GMC_OxRdtase"/>
</dbReference>
<name>A0AA40BR09_9PEZI</name>
<sequence length="639" mass="69598">MGSVEHNSVEDTTSQHYDAIIVGGGTAGLVAAARLSEDPTKKILVIDAGVDRRGDPMIDTPGLITQLWGNPTYDWDYYTEPQEHADGRRIPQPRGRVLGGSSAINVTAMVYPTPANFESWTKLGNKGWSHADLVPYYRKLESFHPASEETSQLLSLSSTINPKAHGKTGPLSTTFPDAYGPFQQAWLNAFDSAGFTDKSDPIHGRHQGAFIPPNSVNPNGYQRSYAASAYYPAQVESRPNLRLLSETFVNRVLLTRSEDGLLEATGVEITTPDSNPLQIHAKDVILAAGAFQSPVVLENSGIGSKELLERHGIECLVDNPGVGENLQDHFFTTVSFEVADGQFTADAVRNPAVVAALLQQYAESSSGPLSGVPFSLAFTPPVDFNGVMNQDALQALVSSYSPSKSKSRTTRKGTKTHPGLTAQYDELLALLINPNESTCFYGLMSSQMNVKPPSEGHTSMPEAYAPQRPENFISIMVGLNHPFSRGSVHTAGKDPRLAPVIDPKYLSHPLDLEIMARGTQFMERIVQQPALEKMLKPGKEGVRLPEYLAKDSLQDLEVAKRVVKDRLWTTYHPSCTCAMMPRETGGVVGDRLVVHGTRNLRVIDASVFPMIPMGNIQATVYAVAEKACDIVKEDWAARG</sequence>
<accession>A0AA40BR09</accession>
<protein>
    <submittedName>
        <fullName evidence="4">Choline dehydrogenase</fullName>
    </submittedName>
</protein>
<dbReference type="SUPFAM" id="SSF54373">
    <property type="entry name" value="FAD-linked reductases, C-terminal domain"/>
    <property type="match status" value="1"/>
</dbReference>
<dbReference type="InterPro" id="IPR036188">
    <property type="entry name" value="FAD/NAD-bd_sf"/>
</dbReference>
<evidence type="ECO:0000313" key="5">
    <source>
        <dbReference type="Proteomes" id="UP001172155"/>
    </source>
</evidence>
<dbReference type="PROSITE" id="PS00624">
    <property type="entry name" value="GMC_OXRED_2"/>
    <property type="match status" value="1"/>
</dbReference>
<dbReference type="PIRSF" id="PIRSF000137">
    <property type="entry name" value="Alcohol_oxidase"/>
    <property type="match status" value="1"/>
</dbReference>
<feature type="domain" description="Glucose-methanol-choline oxidoreductase N-terminal" evidence="3">
    <location>
        <begin position="289"/>
        <end position="303"/>
    </location>
</feature>
<evidence type="ECO:0000256" key="2">
    <source>
        <dbReference type="PIRSR" id="PIRSR000137-2"/>
    </source>
</evidence>
<dbReference type="SUPFAM" id="SSF51905">
    <property type="entry name" value="FAD/NAD(P)-binding domain"/>
    <property type="match status" value="1"/>
</dbReference>
<dbReference type="PANTHER" id="PTHR11552:SF210">
    <property type="entry name" value="GLUCOSE-METHANOL-CHOLINE OXIDOREDUCTASE N-TERMINAL DOMAIN-CONTAINING PROTEIN-RELATED"/>
    <property type="match status" value="1"/>
</dbReference>
<feature type="binding site" evidence="2">
    <location>
        <position position="249"/>
    </location>
    <ligand>
        <name>FAD</name>
        <dbReference type="ChEBI" id="CHEBI:57692"/>
    </ligand>
</feature>
<reference evidence="4" key="1">
    <citation type="submission" date="2023-06" db="EMBL/GenBank/DDBJ databases">
        <title>Genome-scale phylogeny and comparative genomics of the fungal order Sordariales.</title>
        <authorList>
            <consortium name="Lawrence Berkeley National Laboratory"/>
            <person name="Hensen N."/>
            <person name="Bonometti L."/>
            <person name="Westerberg I."/>
            <person name="Brannstrom I.O."/>
            <person name="Guillou S."/>
            <person name="Cros-Aarteil S."/>
            <person name="Calhoun S."/>
            <person name="Haridas S."/>
            <person name="Kuo A."/>
            <person name="Mondo S."/>
            <person name="Pangilinan J."/>
            <person name="Riley R."/>
            <person name="LaButti K."/>
            <person name="Andreopoulos B."/>
            <person name="Lipzen A."/>
            <person name="Chen C."/>
            <person name="Yanf M."/>
            <person name="Daum C."/>
            <person name="Ng V."/>
            <person name="Clum A."/>
            <person name="Steindorff A."/>
            <person name="Ohm R."/>
            <person name="Martin F."/>
            <person name="Silar P."/>
            <person name="Natvig D."/>
            <person name="Lalanne C."/>
            <person name="Gautier V."/>
            <person name="Ament-velasquez S.L."/>
            <person name="Kruys A."/>
            <person name="Hutchinson M.I."/>
            <person name="Powell A.J."/>
            <person name="Barry K."/>
            <person name="Miller A.N."/>
            <person name="Grigoriev I.V."/>
            <person name="Debuchy R."/>
            <person name="Gladieux P."/>
            <person name="Thoren M.H."/>
            <person name="Johannesson H."/>
        </authorList>
    </citation>
    <scope>NUCLEOTIDE SEQUENCE</scope>
    <source>
        <strain evidence="4">SMH3187-1</strain>
    </source>
</reference>
<keyword evidence="2" id="KW-0285">Flavoprotein</keyword>
<dbReference type="AlphaFoldDB" id="A0AA40BR09"/>
<evidence type="ECO:0000256" key="1">
    <source>
        <dbReference type="ARBA" id="ARBA00010790"/>
    </source>
</evidence>
<dbReference type="Proteomes" id="UP001172155">
    <property type="component" value="Unassembled WGS sequence"/>
</dbReference>
<organism evidence="4 5">
    <name type="scientific">Schizothecium vesticola</name>
    <dbReference type="NCBI Taxonomy" id="314040"/>
    <lineage>
        <taxon>Eukaryota</taxon>
        <taxon>Fungi</taxon>
        <taxon>Dikarya</taxon>
        <taxon>Ascomycota</taxon>
        <taxon>Pezizomycotina</taxon>
        <taxon>Sordariomycetes</taxon>
        <taxon>Sordariomycetidae</taxon>
        <taxon>Sordariales</taxon>
        <taxon>Schizotheciaceae</taxon>
        <taxon>Schizothecium</taxon>
    </lineage>
</organism>
<dbReference type="Gene3D" id="3.30.560.10">
    <property type="entry name" value="Glucose Oxidase, domain 3"/>
    <property type="match status" value="1"/>
</dbReference>
<dbReference type="GO" id="GO:0050660">
    <property type="term" value="F:flavin adenine dinucleotide binding"/>
    <property type="evidence" value="ECO:0007669"/>
    <property type="project" value="InterPro"/>
</dbReference>
<comment type="similarity">
    <text evidence="1">Belongs to the GMC oxidoreductase family.</text>
</comment>
<comment type="caution">
    <text evidence="4">The sequence shown here is derived from an EMBL/GenBank/DDBJ whole genome shotgun (WGS) entry which is preliminary data.</text>
</comment>
<evidence type="ECO:0000313" key="4">
    <source>
        <dbReference type="EMBL" id="KAK0738837.1"/>
    </source>
</evidence>
<dbReference type="InterPro" id="IPR007867">
    <property type="entry name" value="GMC_OxRtase_C"/>
</dbReference>
<proteinExistence type="inferred from homology"/>
<keyword evidence="5" id="KW-1185">Reference proteome</keyword>
<evidence type="ECO:0000259" key="3">
    <source>
        <dbReference type="PROSITE" id="PS00624"/>
    </source>
</evidence>
<dbReference type="Gene3D" id="3.50.50.60">
    <property type="entry name" value="FAD/NAD(P)-binding domain"/>
    <property type="match status" value="1"/>
</dbReference>
<dbReference type="InterPro" id="IPR000172">
    <property type="entry name" value="GMC_OxRdtase_N"/>
</dbReference>
<dbReference type="EMBL" id="JAUKUD010000007">
    <property type="protein sequence ID" value="KAK0738837.1"/>
    <property type="molecule type" value="Genomic_DNA"/>
</dbReference>